<evidence type="ECO:0000256" key="7">
    <source>
        <dbReference type="SAM" id="MobiDB-lite"/>
    </source>
</evidence>
<dbReference type="GO" id="GO:0005634">
    <property type="term" value="C:nucleus"/>
    <property type="evidence" value="ECO:0007669"/>
    <property type="project" value="UniProtKB-SubCell"/>
</dbReference>
<reference evidence="9" key="1">
    <citation type="submission" date="2014-08" db="EMBL/GenBank/DDBJ databases">
        <authorList>
            <person name="Murali S."/>
            <person name="Richards S."/>
            <person name="Bandaranaike D."/>
            <person name="Bellair M."/>
            <person name="Blankenburg K."/>
            <person name="Chao H."/>
            <person name="Dinh H."/>
            <person name="Doddapaneni H."/>
            <person name="Dugan-Rocha S."/>
            <person name="Elkadiri S."/>
            <person name="Gnanaolivu R."/>
            <person name="Hughes D."/>
            <person name="Lee S."/>
            <person name="Li M."/>
            <person name="Ming W."/>
            <person name="Munidasa M."/>
            <person name="Muniz J."/>
            <person name="Nguyen L."/>
            <person name="Osuji N."/>
            <person name="Pu L.-L."/>
            <person name="Puazo M."/>
            <person name="Skinner E."/>
            <person name="Qu C."/>
            <person name="Quiroz J."/>
            <person name="Raj R."/>
            <person name="Weissenberger G."/>
            <person name="Xin Y."/>
            <person name="Zou X."/>
            <person name="Han Y."/>
            <person name="Worley K."/>
            <person name="Muzny D."/>
            <person name="Gibbs R."/>
        </authorList>
    </citation>
    <scope>NUCLEOTIDE SEQUENCE</scope>
    <source>
        <strain evidence="9">HAZT.00-mixed</strain>
        <tissue evidence="9">Whole organism</tissue>
    </source>
</reference>
<keyword evidence="4 5" id="KW-0539">Nucleus</keyword>
<dbReference type="Proteomes" id="UP000711488">
    <property type="component" value="Unassembled WGS sequence"/>
</dbReference>
<dbReference type="AlphaFoldDB" id="A0A6A0H3J3"/>
<dbReference type="InterPro" id="IPR009057">
    <property type="entry name" value="Homeodomain-like_sf"/>
</dbReference>
<evidence type="ECO:0000313" key="9">
    <source>
        <dbReference type="EMBL" id="KAA0196809.1"/>
    </source>
</evidence>
<dbReference type="GO" id="GO:0000981">
    <property type="term" value="F:DNA-binding transcription factor activity, RNA polymerase II-specific"/>
    <property type="evidence" value="ECO:0007669"/>
    <property type="project" value="InterPro"/>
</dbReference>
<feature type="domain" description="Homeobox" evidence="8">
    <location>
        <begin position="140"/>
        <end position="200"/>
    </location>
</feature>
<sequence>MMQSGHFPHHHMNPYSPHPEPSSYHYKSCPEQPLQVTNSLWSHTTPNESYFPARESSYEREISLTSNVVSCVISNNSQSPSLPSELSACRYSADIPLTSTPSNTSAVNSTIAVDSTQITKNPKLKNQKRKDPSTQAVGSTTTKRQRTQYSTFQLIELEKEFHYNSYLCRPRRAELAKTLNLSDRQVKIWFQNRRMKEKKTKTTQKNSPAVSLKKSNEVEGERKVEHRDCMAHCGPESVQFLKKEKNSDSSLIPDHNHAQTNHAQQNMHASSLSLQPPQPFYHFDQQRGGNGYLGFSQQSYHSHGSHYEKFTHKSNMRYGNCPDEELHFNPTHMRPCADARNSYGLAGPDSQEKSTEIRHTTFDSYSRYQYSKNDAVGEAFSYGGPFGFVSNNCSLTLPSCMASSQDGPNYISNPTTSVQWAQDLPQHQATIKTNSKSASHSPSPVNAESTQHDQFLNKACNSGVIHVEDITGIELTQAKITQPFKSSTNGLECSVLEAKLQFICAQAAHKERRQTAAFTAAVTSAALLLLYPELAAIETLIEILKQVSVNFFSLGQACRPGHILTQCFLQLSNFEKVISLDCFPRKWSSWFDAQTISHKHKDNDNVTCNFVIVRLEKL</sequence>
<evidence type="ECO:0000256" key="1">
    <source>
        <dbReference type="ARBA" id="ARBA00004123"/>
    </source>
</evidence>
<feature type="DNA-binding region" description="Homeobox" evidence="5">
    <location>
        <begin position="142"/>
        <end position="201"/>
    </location>
</feature>
<proteinExistence type="predicted"/>
<reference evidence="9" key="3">
    <citation type="submission" date="2019-06" db="EMBL/GenBank/DDBJ databases">
        <authorList>
            <person name="Poynton C."/>
            <person name="Hasenbein S."/>
            <person name="Benoit J.B."/>
            <person name="Sepulveda M.S."/>
            <person name="Poelchau M.F."/>
            <person name="Murali S.C."/>
            <person name="Chen S."/>
            <person name="Glastad K.M."/>
            <person name="Werren J.H."/>
            <person name="Vineis J.H."/>
            <person name="Bowen J.L."/>
            <person name="Friedrich M."/>
            <person name="Jones J."/>
            <person name="Robertson H.M."/>
            <person name="Feyereisen R."/>
            <person name="Mechler-Hickson A."/>
            <person name="Mathers N."/>
            <person name="Lee C.E."/>
            <person name="Colbourne J.K."/>
            <person name="Biales A."/>
            <person name="Johnston J.S."/>
            <person name="Wellborn G.A."/>
            <person name="Rosendale A.J."/>
            <person name="Cridge A.G."/>
            <person name="Munoz-Torres M.C."/>
            <person name="Bain P.A."/>
            <person name="Manny A.R."/>
            <person name="Major K.M."/>
            <person name="Lambert F.N."/>
            <person name="Vulpe C.D."/>
            <person name="Tuck P."/>
            <person name="Blalock B.J."/>
            <person name="Lin Y.-Y."/>
            <person name="Smith M.E."/>
            <person name="Ochoa-Acuna H."/>
            <person name="Chen M.-J.M."/>
            <person name="Childers C.P."/>
            <person name="Qu J."/>
            <person name="Dugan S."/>
            <person name="Lee S.L."/>
            <person name="Chao H."/>
            <person name="Dinh H."/>
            <person name="Han Y."/>
            <person name="Doddapaneni H."/>
            <person name="Worley K.C."/>
            <person name="Muzny D.M."/>
            <person name="Gibbs R.A."/>
            <person name="Richards S."/>
        </authorList>
    </citation>
    <scope>NUCLEOTIDE SEQUENCE</scope>
    <source>
        <strain evidence="9">HAZT.00-mixed</strain>
        <tissue evidence="9">Whole organism</tissue>
    </source>
</reference>
<feature type="non-terminal residue" evidence="9">
    <location>
        <position position="618"/>
    </location>
</feature>
<dbReference type="InterPro" id="IPR001356">
    <property type="entry name" value="HD"/>
</dbReference>
<evidence type="ECO:0000256" key="5">
    <source>
        <dbReference type="PROSITE-ProRule" id="PRU00108"/>
    </source>
</evidence>
<feature type="compositionally biased region" description="Polar residues" evidence="7">
    <location>
        <begin position="133"/>
        <end position="145"/>
    </location>
</feature>
<dbReference type="EMBL" id="JQDR03008696">
    <property type="protein sequence ID" value="KAA0196809.1"/>
    <property type="molecule type" value="Genomic_DNA"/>
</dbReference>
<dbReference type="SMART" id="SM00389">
    <property type="entry name" value="HOX"/>
    <property type="match status" value="1"/>
</dbReference>
<dbReference type="PRINTS" id="PR00024">
    <property type="entry name" value="HOMEOBOX"/>
</dbReference>
<feature type="region of interest" description="Disordered" evidence="7">
    <location>
        <begin position="117"/>
        <end position="145"/>
    </location>
</feature>
<reference evidence="9" key="2">
    <citation type="journal article" date="2018" name="Environ. Sci. Technol.">
        <title>The Toxicogenome of Hyalella azteca: A Model for Sediment Ecotoxicology and Evolutionary Toxicology.</title>
        <authorList>
            <person name="Poynton H.C."/>
            <person name="Hasenbein S."/>
            <person name="Benoit J.B."/>
            <person name="Sepulveda M.S."/>
            <person name="Poelchau M.F."/>
            <person name="Hughes D.S.T."/>
            <person name="Murali S.C."/>
            <person name="Chen S."/>
            <person name="Glastad K.M."/>
            <person name="Goodisman M.A.D."/>
            <person name="Werren J.H."/>
            <person name="Vineis J.H."/>
            <person name="Bowen J.L."/>
            <person name="Friedrich M."/>
            <person name="Jones J."/>
            <person name="Robertson H.M."/>
            <person name="Feyereisen R."/>
            <person name="Mechler-Hickson A."/>
            <person name="Mathers N."/>
            <person name="Lee C.E."/>
            <person name="Colbourne J.K."/>
            <person name="Biales A."/>
            <person name="Johnston J.S."/>
            <person name="Wellborn G.A."/>
            <person name="Rosendale A.J."/>
            <person name="Cridge A.G."/>
            <person name="Munoz-Torres M.C."/>
            <person name="Bain P.A."/>
            <person name="Manny A.R."/>
            <person name="Major K.M."/>
            <person name="Lambert F.N."/>
            <person name="Vulpe C.D."/>
            <person name="Tuck P."/>
            <person name="Blalock B.J."/>
            <person name="Lin Y.Y."/>
            <person name="Smith M.E."/>
            <person name="Ochoa-Acuna H."/>
            <person name="Chen M.M."/>
            <person name="Childers C.P."/>
            <person name="Qu J."/>
            <person name="Dugan S."/>
            <person name="Lee S.L."/>
            <person name="Chao H."/>
            <person name="Dinh H."/>
            <person name="Han Y."/>
            <person name="Doddapaneni H."/>
            <person name="Worley K.C."/>
            <person name="Muzny D.M."/>
            <person name="Gibbs R.A."/>
            <person name="Richards S."/>
        </authorList>
    </citation>
    <scope>NUCLEOTIDE SEQUENCE</scope>
    <source>
        <strain evidence="9">HAZT.00-mixed</strain>
        <tissue evidence="9">Whole organism</tissue>
    </source>
</reference>
<organism evidence="9">
    <name type="scientific">Hyalella azteca</name>
    <name type="common">Amphipod</name>
    <dbReference type="NCBI Taxonomy" id="294128"/>
    <lineage>
        <taxon>Eukaryota</taxon>
        <taxon>Metazoa</taxon>
        <taxon>Ecdysozoa</taxon>
        <taxon>Arthropoda</taxon>
        <taxon>Crustacea</taxon>
        <taxon>Multicrustacea</taxon>
        <taxon>Malacostraca</taxon>
        <taxon>Eumalacostraca</taxon>
        <taxon>Peracarida</taxon>
        <taxon>Amphipoda</taxon>
        <taxon>Senticaudata</taxon>
        <taxon>Talitrida</taxon>
        <taxon>Talitroidea</taxon>
        <taxon>Hyalellidae</taxon>
        <taxon>Hyalella</taxon>
    </lineage>
</organism>
<accession>A0A6A0H3J3</accession>
<evidence type="ECO:0000256" key="2">
    <source>
        <dbReference type="ARBA" id="ARBA00023125"/>
    </source>
</evidence>
<feature type="region of interest" description="Disordered" evidence="7">
    <location>
        <begin position="1"/>
        <end position="30"/>
    </location>
</feature>
<keyword evidence="2 5" id="KW-0238">DNA-binding</keyword>
<comment type="subcellular location">
    <subcellularLocation>
        <location evidence="1 5 6">Nucleus</location>
    </subcellularLocation>
</comment>
<dbReference type="PANTHER" id="PTHR45664">
    <property type="entry name" value="PROTEIN ZERKNUELLT 1-RELATED"/>
    <property type="match status" value="1"/>
</dbReference>
<keyword evidence="3 5" id="KW-0371">Homeobox</keyword>
<dbReference type="Pfam" id="PF00046">
    <property type="entry name" value="Homeodomain"/>
    <property type="match status" value="1"/>
</dbReference>
<evidence type="ECO:0000259" key="8">
    <source>
        <dbReference type="PROSITE" id="PS50071"/>
    </source>
</evidence>
<gene>
    <name evidence="9" type="primary">Hox3-A</name>
    <name evidence="9" type="ORF">HAZT_HAZT001802</name>
</gene>
<dbReference type="PROSITE" id="PS00027">
    <property type="entry name" value="HOMEOBOX_1"/>
    <property type="match status" value="1"/>
</dbReference>
<dbReference type="PROSITE" id="PS50071">
    <property type="entry name" value="HOMEOBOX_2"/>
    <property type="match status" value="1"/>
</dbReference>
<feature type="region of interest" description="Disordered" evidence="7">
    <location>
        <begin position="197"/>
        <end position="223"/>
    </location>
</feature>
<feature type="compositionally biased region" description="Basic and acidic residues" evidence="7">
    <location>
        <begin position="214"/>
        <end position="223"/>
    </location>
</feature>
<evidence type="ECO:0000256" key="4">
    <source>
        <dbReference type="ARBA" id="ARBA00023242"/>
    </source>
</evidence>
<dbReference type="CDD" id="cd00086">
    <property type="entry name" value="homeodomain"/>
    <property type="match status" value="1"/>
</dbReference>
<dbReference type="InterPro" id="IPR020479">
    <property type="entry name" value="HD_metazoa"/>
</dbReference>
<dbReference type="PANTHER" id="PTHR45664:SF18">
    <property type="entry name" value="HOMEOBOX PROTEIN HOX3"/>
    <property type="match status" value="1"/>
</dbReference>
<dbReference type="InterPro" id="IPR017970">
    <property type="entry name" value="Homeobox_CS"/>
</dbReference>
<evidence type="ECO:0000256" key="6">
    <source>
        <dbReference type="RuleBase" id="RU000682"/>
    </source>
</evidence>
<dbReference type="GO" id="GO:0000978">
    <property type="term" value="F:RNA polymerase II cis-regulatory region sequence-specific DNA binding"/>
    <property type="evidence" value="ECO:0007669"/>
    <property type="project" value="TreeGrafter"/>
</dbReference>
<comment type="caution">
    <text evidence="9">The sequence shown here is derived from an EMBL/GenBank/DDBJ whole genome shotgun (WGS) entry which is preliminary data.</text>
</comment>
<evidence type="ECO:0000256" key="3">
    <source>
        <dbReference type="ARBA" id="ARBA00023155"/>
    </source>
</evidence>
<dbReference type="SUPFAM" id="SSF46689">
    <property type="entry name" value="Homeodomain-like"/>
    <property type="match status" value="1"/>
</dbReference>
<protein>
    <submittedName>
        <fullName evidence="9">Hox3-A</fullName>
    </submittedName>
</protein>
<name>A0A6A0H3J3_HYAAZ</name>
<dbReference type="Gene3D" id="1.10.10.60">
    <property type="entry name" value="Homeodomain-like"/>
    <property type="match status" value="1"/>
</dbReference>